<comment type="caution">
    <text evidence="2">The sequence shown here is derived from an EMBL/GenBank/DDBJ whole genome shotgun (WGS) entry which is preliminary data.</text>
</comment>
<dbReference type="EMBL" id="BQNB010009802">
    <property type="protein sequence ID" value="GJS68597.1"/>
    <property type="molecule type" value="Genomic_DNA"/>
</dbReference>
<evidence type="ECO:0000313" key="2">
    <source>
        <dbReference type="EMBL" id="GJS68597.1"/>
    </source>
</evidence>
<reference evidence="2" key="2">
    <citation type="submission" date="2022-01" db="EMBL/GenBank/DDBJ databases">
        <authorList>
            <person name="Yamashiro T."/>
            <person name="Shiraishi A."/>
            <person name="Satake H."/>
            <person name="Nakayama K."/>
        </authorList>
    </citation>
    <scope>NUCLEOTIDE SEQUENCE</scope>
</reference>
<gene>
    <name evidence="2" type="ORF">Tco_0683162</name>
</gene>
<feature type="compositionally biased region" description="Acidic residues" evidence="1">
    <location>
        <begin position="221"/>
        <end position="242"/>
    </location>
</feature>
<evidence type="ECO:0000256" key="1">
    <source>
        <dbReference type="SAM" id="MobiDB-lite"/>
    </source>
</evidence>
<feature type="compositionally biased region" description="Basic and acidic residues" evidence="1">
    <location>
        <begin position="168"/>
        <end position="189"/>
    </location>
</feature>
<proteinExistence type="predicted"/>
<sequence>MAIPVVMQSKEIKASKDYLNYLAKSTGTQPVKVKGRGKGLLTKKGVEVVVETVRILKKRRSETVIEETGQSKEVAYTIDSEETEDDEEEHQLTRRRQTGVIVGIAVHTESDERTLDHSKKLKGVETMSETAQYLLEIKQAKVSDEPRVDDDDMDNQFDVEPYLKKRRHDDQDPPADADKDTKKRRKDSDATSSKKSKDKEASSKEGKAPSKSSKTDKAMDAEETVQDDAMDVEELIEDDFVDTQEPTQDDAAPKQDRSKWFKQDVVETLETPDPEWCKEPNADDAPE</sequence>
<evidence type="ECO:0000313" key="3">
    <source>
        <dbReference type="Proteomes" id="UP001151760"/>
    </source>
</evidence>
<dbReference type="Proteomes" id="UP001151760">
    <property type="component" value="Unassembled WGS sequence"/>
</dbReference>
<protein>
    <recommendedName>
        <fullName evidence="4">DNA/RNA-binding protein Alba-like domain-containing protein</fullName>
    </recommendedName>
</protein>
<organism evidence="2 3">
    <name type="scientific">Tanacetum coccineum</name>
    <dbReference type="NCBI Taxonomy" id="301880"/>
    <lineage>
        <taxon>Eukaryota</taxon>
        <taxon>Viridiplantae</taxon>
        <taxon>Streptophyta</taxon>
        <taxon>Embryophyta</taxon>
        <taxon>Tracheophyta</taxon>
        <taxon>Spermatophyta</taxon>
        <taxon>Magnoliopsida</taxon>
        <taxon>eudicotyledons</taxon>
        <taxon>Gunneridae</taxon>
        <taxon>Pentapetalae</taxon>
        <taxon>asterids</taxon>
        <taxon>campanulids</taxon>
        <taxon>Asterales</taxon>
        <taxon>Asteraceae</taxon>
        <taxon>Asteroideae</taxon>
        <taxon>Anthemideae</taxon>
        <taxon>Anthemidinae</taxon>
        <taxon>Tanacetum</taxon>
    </lineage>
</organism>
<feature type="compositionally biased region" description="Acidic residues" evidence="1">
    <location>
        <begin position="147"/>
        <end position="157"/>
    </location>
</feature>
<keyword evidence="3" id="KW-1185">Reference proteome</keyword>
<feature type="compositionally biased region" description="Basic and acidic residues" evidence="1">
    <location>
        <begin position="195"/>
        <end position="220"/>
    </location>
</feature>
<reference evidence="2" key="1">
    <citation type="journal article" date="2022" name="Int. J. Mol. Sci.">
        <title>Draft Genome of Tanacetum Coccineum: Genomic Comparison of Closely Related Tanacetum-Family Plants.</title>
        <authorList>
            <person name="Yamashiro T."/>
            <person name="Shiraishi A."/>
            <person name="Nakayama K."/>
            <person name="Satake H."/>
        </authorList>
    </citation>
    <scope>NUCLEOTIDE SEQUENCE</scope>
</reference>
<feature type="region of interest" description="Disordered" evidence="1">
    <location>
        <begin position="138"/>
        <end position="287"/>
    </location>
</feature>
<name>A0ABQ4XTB5_9ASTR</name>
<evidence type="ECO:0008006" key="4">
    <source>
        <dbReference type="Google" id="ProtNLM"/>
    </source>
</evidence>
<feature type="compositionally biased region" description="Basic and acidic residues" evidence="1">
    <location>
        <begin position="251"/>
        <end position="265"/>
    </location>
</feature>
<accession>A0ABQ4XTB5</accession>